<dbReference type="RefSeq" id="WP_109305058.1">
    <property type="nucleotide sequence ID" value="NZ_BJUF01000003.1"/>
</dbReference>
<dbReference type="InterPro" id="IPR006674">
    <property type="entry name" value="HD_domain"/>
</dbReference>
<dbReference type="SMART" id="SM00471">
    <property type="entry name" value="HDc"/>
    <property type="match status" value="1"/>
</dbReference>
<dbReference type="Proteomes" id="UP000245938">
    <property type="component" value="Unassembled WGS sequence"/>
</dbReference>
<organism evidence="2 3">
    <name type="scientific">Kurthia sibirica</name>
    <dbReference type="NCBI Taxonomy" id="202750"/>
    <lineage>
        <taxon>Bacteria</taxon>
        <taxon>Bacillati</taxon>
        <taxon>Bacillota</taxon>
        <taxon>Bacilli</taxon>
        <taxon>Bacillales</taxon>
        <taxon>Caryophanaceae</taxon>
        <taxon>Kurthia</taxon>
    </lineage>
</organism>
<dbReference type="PANTHER" id="PTHR33594:SF1">
    <property type="entry name" value="HD_PDEASE DOMAIN-CONTAINING PROTEIN"/>
    <property type="match status" value="1"/>
</dbReference>
<dbReference type="OrthoDB" id="9797344at2"/>
<evidence type="ECO:0000259" key="1">
    <source>
        <dbReference type="SMART" id="SM00471"/>
    </source>
</evidence>
<name>A0A2U3APK1_9BACL</name>
<dbReference type="AlphaFoldDB" id="A0A2U3APK1"/>
<dbReference type="EMBL" id="QFVR01000003">
    <property type="protein sequence ID" value="PWI26454.1"/>
    <property type="molecule type" value="Genomic_DNA"/>
</dbReference>
<proteinExistence type="predicted"/>
<dbReference type="CDD" id="cd00077">
    <property type="entry name" value="HDc"/>
    <property type="match status" value="1"/>
</dbReference>
<protein>
    <submittedName>
        <fullName evidence="2">Phosphohydrolase</fullName>
    </submittedName>
</protein>
<reference evidence="2 3" key="1">
    <citation type="submission" date="2018-05" db="EMBL/GenBank/DDBJ databases">
        <title>Kurthia sibirica genome sequence.</title>
        <authorList>
            <person name="Maclea K.S."/>
            <person name="Goen A.E."/>
        </authorList>
    </citation>
    <scope>NUCLEOTIDE SEQUENCE [LARGE SCALE GENOMIC DNA]</scope>
    <source>
        <strain evidence="2 3">ATCC 49154</strain>
    </source>
</reference>
<gene>
    <name evidence="2" type="ORF">DEX24_03735</name>
</gene>
<evidence type="ECO:0000313" key="3">
    <source>
        <dbReference type="Proteomes" id="UP000245938"/>
    </source>
</evidence>
<dbReference type="SUPFAM" id="SSF109604">
    <property type="entry name" value="HD-domain/PDEase-like"/>
    <property type="match status" value="1"/>
</dbReference>
<keyword evidence="3" id="KW-1185">Reference proteome</keyword>
<dbReference type="Pfam" id="PF01966">
    <property type="entry name" value="HD"/>
    <property type="match status" value="1"/>
</dbReference>
<dbReference type="PANTHER" id="PTHR33594">
    <property type="entry name" value="SUPERFAMILY HYDROLASE, PUTATIVE (AFU_ORTHOLOGUE AFUA_1G03035)-RELATED"/>
    <property type="match status" value="1"/>
</dbReference>
<feature type="domain" description="HD/PDEase" evidence="1">
    <location>
        <begin position="19"/>
        <end position="130"/>
    </location>
</feature>
<dbReference type="Gene3D" id="1.10.3210.50">
    <property type="match status" value="1"/>
</dbReference>
<evidence type="ECO:0000313" key="2">
    <source>
        <dbReference type="EMBL" id="PWI26454.1"/>
    </source>
</evidence>
<accession>A0A2U3APK1</accession>
<dbReference type="GO" id="GO:0016787">
    <property type="term" value="F:hydrolase activity"/>
    <property type="evidence" value="ECO:0007669"/>
    <property type="project" value="UniProtKB-KW"/>
</dbReference>
<sequence length="209" mass="23554">MNAIEQCQSLVKTIYDQFDASHDFQHIERVLMNAKAILAEEPTADHEVVEIAVLMHDVSDPKYSTDKADEERILAQLDVSSEKRVHIQNVVASVSYRGGNELPATTIEARIVQDADRLDALGAVGIARTFAFGGAKGRALYDDSEEARFDMSEEDYRGKSTASVTHFYEKLFLLKDLMKTEQGKRLASGRHQFMVEFIEQLKNERDGKL</sequence>
<comment type="caution">
    <text evidence="2">The sequence shown here is derived from an EMBL/GenBank/DDBJ whole genome shotgun (WGS) entry which is preliminary data.</text>
</comment>
<dbReference type="InterPro" id="IPR003607">
    <property type="entry name" value="HD/PDEase_dom"/>
</dbReference>
<keyword evidence="2" id="KW-0378">Hydrolase</keyword>